<organism evidence="1 2">
    <name type="scientific">Kwoniella shandongensis</name>
    <dbReference type="NCBI Taxonomy" id="1734106"/>
    <lineage>
        <taxon>Eukaryota</taxon>
        <taxon>Fungi</taxon>
        <taxon>Dikarya</taxon>
        <taxon>Basidiomycota</taxon>
        <taxon>Agaricomycotina</taxon>
        <taxon>Tremellomycetes</taxon>
        <taxon>Tremellales</taxon>
        <taxon>Cryptococcaceae</taxon>
        <taxon>Kwoniella</taxon>
    </lineage>
</organism>
<dbReference type="InterPro" id="IPR031818">
    <property type="entry name" value="Hri1"/>
</dbReference>
<gene>
    <name evidence="1" type="ORF">CI109_102012</name>
</gene>
<reference evidence="1" key="1">
    <citation type="submission" date="2017-08" db="EMBL/GenBank/DDBJ databases">
        <authorList>
            <person name="Cuomo C."/>
            <person name="Billmyre B."/>
            <person name="Heitman J."/>
        </authorList>
    </citation>
    <scope>NUCLEOTIDE SEQUENCE</scope>
    <source>
        <strain evidence="1">CBS 12478</strain>
    </source>
</reference>
<dbReference type="Pfam" id="PF16815">
    <property type="entry name" value="HRI1"/>
    <property type="match status" value="1"/>
</dbReference>
<evidence type="ECO:0000313" key="1">
    <source>
        <dbReference type="EMBL" id="WWD17571.1"/>
    </source>
</evidence>
<accession>A0A5M6BSU5</accession>
<protein>
    <submittedName>
        <fullName evidence="1">Uncharacterized protein</fullName>
    </submittedName>
</protein>
<reference evidence="1" key="2">
    <citation type="submission" date="2024-01" db="EMBL/GenBank/DDBJ databases">
        <title>Comparative genomics of Cryptococcus and Kwoniella reveals pathogenesis evolution and contrasting modes of karyotype evolution via chromosome fusion or intercentromeric recombination.</title>
        <authorList>
            <person name="Coelho M.A."/>
            <person name="David-Palma M."/>
            <person name="Shea T."/>
            <person name="Bowers K."/>
            <person name="McGinley-Smith S."/>
            <person name="Mohammad A.W."/>
            <person name="Gnirke A."/>
            <person name="Yurkov A.M."/>
            <person name="Nowrousian M."/>
            <person name="Sun S."/>
            <person name="Cuomo C.A."/>
            <person name="Heitman J."/>
        </authorList>
    </citation>
    <scope>NUCLEOTIDE SEQUENCE</scope>
    <source>
        <strain evidence="1">CBS 12478</strain>
    </source>
</reference>
<dbReference type="OrthoDB" id="4045395at2759"/>
<dbReference type="Gene3D" id="2.40.128.320">
    <property type="entry name" value="Protein HRI1, N-terminal domain"/>
    <property type="match status" value="1"/>
</dbReference>
<dbReference type="KEGG" id="ksn:43591843"/>
<dbReference type="GeneID" id="43591843"/>
<name>A0A5M6BSU5_9TREE</name>
<keyword evidence="2" id="KW-1185">Reference proteome</keyword>
<dbReference type="AlphaFoldDB" id="A0A5M6BSU5"/>
<evidence type="ECO:0000313" key="2">
    <source>
        <dbReference type="Proteomes" id="UP000322225"/>
    </source>
</evidence>
<dbReference type="InterPro" id="IPR043047">
    <property type="entry name" value="Hri1_N_sf"/>
</dbReference>
<dbReference type="RefSeq" id="XP_031858018.1">
    <property type="nucleotide sequence ID" value="XM_032007672.1"/>
</dbReference>
<sequence>MSPAPARASTRISITWSDRPPLEDTDTLVLTIEGYSLDLRVFVDGPQNGEIDWSTVARVDEVEGSTEANPTLRWTHLIDNRPPSSLPDQGKFRTLPNGDVVEEGIMFNPKTDKNEPYEEVWRRLSQSPQAPYLVLESISVPSGGSHEESNEQGVFLGRVGENALGIAKLQPQGTFVAWRDRLGDGSSTWKRVYEFGEKQLVEKVLPSLPEQTPDDWVVGKEVELGGQKWVVRAVGTL</sequence>
<dbReference type="Proteomes" id="UP000322225">
    <property type="component" value="Chromosome 3"/>
</dbReference>
<dbReference type="EMBL" id="CP144053">
    <property type="protein sequence ID" value="WWD17571.1"/>
    <property type="molecule type" value="Genomic_DNA"/>
</dbReference>
<proteinExistence type="predicted"/>